<dbReference type="AlphaFoldDB" id="A0A9D1U8A7"/>
<evidence type="ECO:0000259" key="1">
    <source>
        <dbReference type="PROSITE" id="PS51750"/>
    </source>
</evidence>
<dbReference type="Pfam" id="PF02498">
    <property type="entry name" value="Bro-N"/>
    <property type="match status" value="1"/>
</dbReference>
<name>A0A9D1U8A7_9BACT</name>
<evidence type="ECO:0000313" key="2">
    <source>
        <dbReference type="EMBL" id="HIW78237.1"/>
    </source>
</evidence>
<dbReference type="InterPro" id="IPR003497">
    <property type="entry name" value="BRO_N_domain"/>
</dbReference>
<organism evidence="2 3">
    <name type="scientific">Candidatus Bilophila faecipullorum</name>
    <dbReference type="NCBI Taxonomy" id="2838482"/>
    <lineage>
        <taxon>Bacteria</taxon>
        <taxon>Pseudomonadati</taxon>
        <taxon>Thermodesulfobacteriota</taxon>
        <taxon>Desulfovibrionia</taxon>
        <taxon>Desulfovibrionales</taxon>
        <taxon>Desulfovibrionaceae</taxon>
        <taxon>Bilophila</taxon>
    </lineage>
</organism>
<dbReference type="EMBL" id="DXGI01000131">
    <property type="protein sequence ID" value="HIW78237.1"/>
    <property type="molecule type" value="Genomic_DNA"/>
</dbReference>
<sequence length="281" mass="31396">MNMIQNTADTSQLPLPLAPQSLCFNGVVLAPLSRGGQLWIRSSELAIALGYKREDALSRVYERNADEFTDDMTQIVEISSDRQFDGLGNSRTGRGRIFSLRGCHLLAMFAQTPVAKVFRKWVLDVLDRFGDRNPVPSLSATPFSPYVFQGIPVRAKSMAGEPWFVVKDVYTAFGLVYSSSSLKKGVYQLPTAWIRIMPERGIHNSHMLTYISFPAVVKMATHTTGNRRARAWELVRWLVDDVLEKVKSTPESLKESAQGLAESMNAFARAMESARQMEGAE</sequence>
<proteinExistence type="predicted"/>
<protein>
    <recommendedName>
        <fullName evidence="1">Bro-N domain-containing protein</fullName>
    </recommendedName>
</protein>
<feature type="domain" description="Bro-N" evidence="1">
    <location>
        <begin position="140"/>
        <end position="250"/>
    </location>
</feature>
<evidence type="ECO:0000313" key="3">
    <source>
        <dbReference type="Proteomes" id="UP000824264"/>
    </source>
</evidence>
<dbReference type="Proteomes" id="UP000824264">
    <property type="component" value="Unassembled WGS sequence"/>
</dbReference>
<comment type="caution">
    <text evidence="2">The sequence shown here is derived from an EMBL/GenBank/DDBJ whole genome shotgun (WGS) entry which is preliminary data.</text>
</comment>
<gene>
    <name evidence="2" type="ORF">H9874_03725</name>
</gene>
<reference evidence="2" key="2">
    <citation type="submission" date="2021-04" db="EMBL/GenBank/DDBJ databases">
        <authorList>
            <person name="Gilroy R."/>
        </authorList>
    </citation>
    <scope>NUCLEOTIDE SEQUENCE</scope>
    <source>
        <strain evidence="2">ChiSxjej5B17-1746</strain>
    </source>
</reference>
<dbReference type="PROSITE" id="PS51750">
    <property type="entry name" value="BRO_N"/>
    <property type="match status" value="1"/>
</dbReference>
<accession>A0A9D1U8A7</accession>
<reference evidence="2" key="1">
    <citation type="journal article" date="2021" name="PeerJ">
        <title>Extensive microbial diversity within the chicken gut microbiome revealed by metagenomics and culture.</title>
        <authorList>
            <person name="Gilroy R."/>
            <person name="Ravi A."/>
            <person name="Getino M."/>
            <person name="Pursley I."/>
            <person name="Horton D.L."/>
            <person name="Alikhan N.F."/>
            <person name="Baker D."/>
            <person name="Gharbi K."/>
            <person name="Hall N."/>
            <person name="Watson M."/>
            <person name="Adriaenssens E.M."/>
            <person name="Foster-Nyarko E."/>
            <person name="Jarju S."/>
            <person name="Secka A."/>
            <person name="Antonio M."/>
            <person name="Oren A."/>
            <person name="Chaudhuri R.R."/>
            <person name="La Ragione R."/>
            <person name="Hildebrand F."/>
            <person name="Pallen M.J."/>
        </authorList>
    </citation>
    <scope>NUCLEOTIDE SEQUENCE</scope>
    <source>
        <strain evidence="2">ChiSxjej5B17-1746</strain>
    </source>
</reference>
<dbReference type="SMART" id="SM01040">
    <property type="entry name" value="Bro-N"/>
    <property type="match status" value="2"/>
</dbReference>